<evidence type="ECO:0000256" key="3">
    <source>
        <dbReference type="ARBA" id="ARBA00037926"/>
    </source>
</evidence>
<dbReference type="SUPFAM" id="SSF55729">
    <property type="entry name" value="Acyl-CoA N-acyltransferases (Nat)"/>
    <property type="match status" value="1"/>
</dbReference>
<dbReference type="STRING" id="568069.A0A1J1I4L5"/>
<dbReference type="EMBL" id="CVRI01000038">
    <property type="protein sequence ID" value="CRK93822.1"/>
    <property type="molecule type" value="Genomic_DNA"/>
</dbReference>
<keyword evidence="2" id="KW-0012">Acyltransferase</keyword>
<dbReference type="OrthoDB" id="41532at2759"/>
<evidence type="ECO:0000256" key="5">
    <source>
        <dbReference type="ARBA" id="ARBA00039114"/>
    </source>
</evidence>
<evidence type="ECO:0000256" key="2">
    <source>
        <dbReference type="ARBA" id="ARBA00023315"/>
    </source>
</evidence>
<evidence type="ECO:0000313" key="14">
    <source>
        <dbReference type="EMBL" id="CRK93822.1"/>
    </source>
</evidence>
<dbReference type="Proteomes" id="UP000183832">
    <property type="component" value="Unassembled WGS sequence"/>
</dbReference>
<comment type="catalytic activity">
    <reaction evidence="12">
        <text>dopamine + hexadecanoyl-CoA = N-hexadecanoyl-dopamine + CoA + H(+)</text>
        <dbReference type="Rhea" id="RHEA:51376"/>
        <dbReference type="ChEBI" id="CHEBI:15378"/>
        <dbReference type="ChEBI" id="CHEBI:57287"/>
        <dbReference type="ChEBI" id="CHEBI:57379"/>
        <dbReference type="ChEBI" id="CHEBI:59905"/>
        <dbReference type="ChEBI" id="CHEBI:134058"/>
    </reaction>
    <physiologicalReaction direction="left-to-right" evidence="12">
        <dbReference type="Rhea" id="RHEA:51377"/>
    </physiologicalReaction>
</comment>
<evidence type="ECO:0000256" key="6">
    <source>
        <dbReference type="ARBA" id="ARBA00050189"/>
    </source>
</evidence>
<evidence type="ECO:0000256" key="10">
    <source>
        <dbReference type="ARBA" id="ARBA00051823"/>
    </source>
</evidence>
<dbReference type="GO" id="GO:0004059">
    <property type="term" value="F:aralkylamine N-acetyltransferase activity"/>
    <property type="evidence" value="ECO:0007669"/>
    <property type="project" value="UniProtKB-EC"/>
</dbReference>
<evidence type="ECO:0000256" key="7">
    <source>
        <dbReference type="ARBA" id="ARBA00050849"/>
    </source>
</evidence>
<sequence length="263" mass="29754">MALKFRNIFHPEAALIKQDDDAIIKRFSKLFPKLVDKMAAAKLSESAIESKITYDLITEDDKEQVLKLLKATFFQDEPLNRCVELGECKDLEIYCTKSISDGCSYKAVNGDGEIIGVFLNGIIKKPTADMTPCSLASSTDHPKFKKIMSLMDYVDSKFNIFALYPDIDLFVDGKILAVDSKYRGHGIAGHLTDKTIENLRLRKIPIFSILCSSHFSARVCEKMGFEEVFQLPFEDFVDDEGKPVLCPEKPHVSVRIFIRKILQ</sequence>
<gene>
    <name evidence="14" type="ORF">CLUMA_CG007349</name>
</gene>
<comment type="catalytic activity">
    <reaction evidence="6">
        <text>dopamine + (9Z)-octadecenoyl-CoA = N-(9Z-octadecanoyl)-dopamine + CoA + H(+)</text>
        <dbReference type="Rhea" id="RHEA:51380"/>
        <dbReference type="ChEBI" id="CHEBI:15378"/>
        <dbReference type="ChEBI" id="CHEBI:31883"/>
        <dbReference type="ChEBI" id="CHEBI:57287"/>
        <dbReference type="ChEBI" id="CHEBI:57387"/>
        <dbReference type="ChEBI" id="CHEBI:59905"/>
    </reaction>
    <physiologicalReaction direction="left-to-right" evidence="6">
        <dbReference type="Rhea" id="RHEA:51381"/>
    </physiologicalReaction>
</comment>
<dbReference type="EC" id="2.3.1.87" evidence="5"/>
<evidence type="ECO:0000256" key="1">
    <source>
        <dbReference type="ARBA" id="ARBA00022679"/>
    </source>
</evidence>
<dbReference type="InterPro" id="IPR016181">
    <property type="entry name" value="Acyl_CoA_acyltransferase"/>
</dbReference>
<evidence type="ECO:0000256" key="12">
    <source>
        <dbReference type="ARBA" id="ARBA00052335"/>
    </source>
</evidence>
<dbReference type="Gene3D" id="3.40.630.30">
    <property type="match status" value="1"/>
</dbReference>
<evidence type="ECO:0000256" key="13">
    <source>
        <dbReference type="ARBA" id="ARBA00052491"/>
    </source>
</evidence>
<dbReference type="AlphaFoldDB" id="A0A1J1I4L5"/>
<comment type="catalytic activity">
    <reaction evidence="7">
        <text>serotonin + octadecanoyl-CoA = N-octadecanoyl-serotonin + CoA + H(+)</text>
        <dbReference type="Rhea" id="RHEA:51400"/>
        <dbReference type="ChEBI" id="CHEBI:15378"/>
        <dbReference type="ChEBI" id="CHEBI:57287"/>
        <dbReference type="ChEBI" id="CHEBI:57394"/>
        <dbReference type="ChEBI" id="CHEBI:134065"/>
        <dbReference type="ChEBI" id="CHEBI:350546"/>
    </reaction>
    <physiologicalReaction direction="left-to-right" evidence="7">
        <dbReference type="Rhea" id="RHEA:51401"/>
    </physiologicalReaction>
</comment>
<keyword evidence="1" id="KW-0808">Transferase</keyword>
<comment type="catalytic activity">
    <reaction evidence="11">
        <text>serotonin + hexadecanoyl-CoA = N-hexadecanoyl-serotonin + CoA + H(+)</text>
        <dbReference type="Rhea" id="RHEA:51384"/>
        <dbReference type="ChEBI" id="CHEBI:15378"/>
        <dbReference type="ChEBI" id="CHEBI:57287"/>
        <dbReference type="ChEBI" id="CHEBI:57379"/>
        <dbReference type="ChEBI" id="CHEBI:134059"/>
        <dbReference type="ChEBI" id="CHEBI:350546"/>
    </reaction>
    <physiologicalReaction direction="left-to-right" evidence="11">
        <dbReference type="Rhea" id="RHEA:51385"/>
    </physiologicalReaction>
</comment>
<evidence type="ECO:0000256" key="9">
    <source>
        <dbReference type="ARBA" id="ARBA00051711"/>
    </source>
</evidence>
<protein>
    <recommendedName>
        <fullName evidence="5">aralkylamine N-acetyltransferase</fullName>
        <ecNumber evidence="5">2.3.1.87</ecNumber>
    </recommendedName>
</protein>
<dbReference type="CDD" id="cd04301">
    <property type="entry name" value="NAT_SF"/>
    <property type="match status" value="1"/>
</dbReference>
<evidence type="ECO:0000256" key="11">
    <source>
        <dbReference type="ARBA" id="ARBA00052178"/>
    </source>
</evidence>
<comment type="catalytic activity">
    <reaction evidence="9">
        <text>dopamine + acetyl-CoA = N-acetyldopamine + CoA + H(+)</text>
        <dbReference type="Rhea" id="RHEA:51388"/>
        <dbReference type="ChEBI" id="CHEBI:15378"/>
        <dbReference type="ChEBI" id="CHEBI:57287"/>
        <dbReference type="ChEBI" id="CHEBI:57288"/>
        <dbReference type="ChEBI" id="CHEBI:59905"/>
        <dbReference type="ChEBI" id="CHEBI:125678"/>
    </reaction>
    <physiologicalReaction direction="left-to-right" evidence="9">
        <dbReference type="Rhea" id="RHEA:51389"/>
    </physiologicalReaction>
</comment>
<dbReference type="PANTHER" id="PTHR20905:SF1">
    <property type="entry name" value="AT07410P-RELATED"/>
    <property type="match status" value="1"/>
</dbReference>
<name>A0A1J1I4L5_9DIPT</name>
<proteinExistence type="inferred from homology"/>
<evidence type="ECO:0000313" key="15">
    <source>
        <dbReference type="Proteomes" id="UP000183832"/>
    </source>
</evidence>
<accession>A0A1J1I4L5</accession>
<dbReference type="PANTHER" id="PTHR20905">
    <property type="entry name" value="N-ACETYLTRANSFERASE-RELATED"/>
    <property type="match status" value="1"/>
</dbReference>
<comment type="catalytic activity">
    <reaction evidence="8">
        <text>serotonin + (5Z,8Z,11Z,14Z)-eicosatetraenoyl-CoA = N-[(5Z,8Z,11Z,14Z)-eicosatetraenoyl]-serotonin + CoA + H(+)</text>
        <dbReference type="Rhea" id="RHEA:51396"/>
        <dbReference type="ChEBI" id="CHEBI:15378"/>
        <dbReference type="ChEBI" id="CHEBI:57287"/>
        <dbReference type="ChEBI" id="CHEBI:57368"/>
        <dbReference type="ChEBI" id="CHEBI:132255"/>
        <dbReference type="ChEBI" id="CHEBI:350546"/>
    </reaction>
    <physiologicalReaction direction="left-to-right" evidence="8">
        <dbReference type="Rhea" id="RHEA:51397"/>
    </physiologicalReaction>
</comment>
<reference evidence="14 15" key="1">
    <citation type="submission" date="2015-04" db="EMBL/GenBank/DDBJ databases">
        <authorList>
            <person name="Syromyatnikov M.Y."/>
            <person name="Popov V.N."/>
        </authorList>
    </citation>
    <scope>NUCLEOTIDE SEQUENCE [LARGE SCALE GENOMIC DNA]</scope>
</reference>
<keyword evidence="15" id="KW-1185">Reference proteome</keyword>
<comment type="catalytic activity">
    <reaction evidence="13">
        <text>serotonin + acetyl-CoA = N-acetylserotonin + CoA + H(+)</text>
        <dbReference type="Rhea" id="RHEA:25217"/>
        <dbReference type="ChEBI" id="CHEBI:15378"/>
        <dbReference type="ChEBI" id="CHEBI:17697"/>
        <dbReference type="ChEBI" id="CHEBI:57287"/>
        <dbReference type="ChEBI" id="CHEBI:57288"/>
        <dbReference type="ChEBI" id="CHEBI:350546"/>
        <dbReference type="EC" id="2.3.1.87"/>
    </reaction>
    <physiologicalReaction direction="left-to-right" evidence="13">
        <dbReference type="Rhea" id="RHEA:25218"/>
    </physiologicalReaction>
</comment>
<comment type="pathway">
    <text evidence="3">Aromatic compound metabolism; melatonin biosynthesis; melatonin from serotonin: step 1/2.</text>
</comment>
<organism evidence="14 15">
    <name type="scientific">Clunio marinus</name>
    <dbReference type="NCBI Taxonomy" id="568069"/>
    <lineage>
        <taxon>Eukaryota</taxon>
        <taxon>Metazoa</taxon>
        <taxon>Ecdysozoa</taxon>
        <taxon>Arthropoda</taxon>
        <taxon>Hexapoda</taxon>
        <taxon>Insecta</taxon>
        <taxon>Pterygota</taxon>
        <taxon>Neoptera</taxon>
        <taxon>Endopterygota</taxon>
        <taxon>Diptera</taxon>
        <taxon>Nematocera</taxon>
        <taxon>Chironomoidea</taxon>
        <taxon>Chironomidae</taxon>
        <taxon>Clunio</taxon>
    </lineage>
</organism>
<comment type="similarity">
    <text evidence="4">Belongs to the acetyltransferase family. AANAT subfamily.</text>
</comment>
<dbReference type="FunFam" id="3.40.630.30:FF:000046">
    <property type="entry name" value="Dopamine N-acetyltransferase"/>
    <property type="match status" value="1"/>
</dbReference>
<comment type="catalytic activity">
    <reaction evidence="10">
        <text>serotonin + (9Z)-octadecenoyl-CoA = N-(9Z-octadecenoyl)-serotonin + CoA + H(+)</text>
        <dbReference type="Rhea" id="RHEA:51392"/>
        <dbReference type="ChEBI" id="CHEBI:15378"/>
        <dbReference type="ChEBI" id="CHEBI:57287"/>
        <dbReference type="ChEBI" id="CHEBI:57387"/>
        <dbReference type="ChEBI" id="CHEBI:134064"/>
        <dbReference type="ChEBI" id="CHEBI:350546"/>
    </reaction>
    <physiologicalReaction direction="left-to-right" evidence="10">
        <dbReference type="Rhea" id="RHEA:51393"/>
    </physiologicalReaction>
</comment>
<evidence type="ECO:0000256" key="4">
    <source>
        <dbReference type="ARBA" id="ARBA00038182"/>
    </source>
</evidence>
<evidence type="ECO:0000256" key="8">
    <source>
        <dbReference type="ARBA" id="ARBA00051284"/>
    </source>
</evidence>